<dbReference type="Proteomes" id="UP000671960">
    <property type="component" value="Chromosome"/>
</dbReference>
<dbReference type="GO" id="GO:0016829">
    <property type="term" value="F:lyase activity"/>
    <property type="evidence" value="ECO:0007669"/>
    <property type="project" value="UniProtKB-KW"/>
</dbReference>
<proteinExistence type="predicted"/>
<reference evidence="5 6" key="1">
    <citation type="submission" date="2020-03" db="EMBL/GenBank/DDBJ databases">
        <authorList>
            <person name="Bakhshi Ganjeh M."/>
        </authorList>
    </citation>
    <scope>NUCLEOTIDE SEQUENCE [LARGE SCALE GENOMIC DNA]</scope>
    <source>
        <strain evidence="6">Iran 50</strain>
    </source>
</reference>
<dbReference type="Gene3D" id="1.50.10.100">
    <property type="entry name" value="Chondroitin AC/alginate lyase"/>
    <property type="match status" value="1"/>
</dbReference>
<evidence type="ECO:0000259" key="4">
    <source>
        <dbReference type="Pfam" id="PF05426"/>
    </source>
</evidence>
<dbReference type="RefSeq" id="WP_208228750.1">
    <property type="nucleotide sequence ID" value="NZ_CP050854.1"/>
</dbReference>
<feature type="chain" id="PRO_5045383998" evidence="3">
    <location>
        <begin position="24"/>
        <end position="430"/>
    </location>
</feature>
<keyword evidence="1 3" id="KW-0732">Signal</keyword>
<feature type="signal peptide" evidence="3">
    <location>
        <begin position="1"/>
        <end position="23"/>
    </location>
</feature>
<feature type="domain" description="Alginate lyase" evidence="4">
    <location>
        <begin position="75"/>
        <end position="355"/>
    </location>
</feature>
<gene>
    <name evidence="5" type="ORF">HC231_21830</name>
</gene>
<evidence type="ECO:0000256" key="1">
    <source>
        <dbReference type="ARBA" id="ARBA00022729"/>
    </source>
</evidence>
<evidence type="ECO:0000256" key="2">
    <source>
        <dbReference type="ARBA" id="ARBA00023239"/>
    </source>
</evidence>
<accession>A0ABX7V106</accession>
<dbReference type="SUPFAM" id="SSF48230">
    <property type="entry name" value="Chondroitin AC/alginate lyase"/>
    <property type="match status" value="1"/>
</dbReference>
<evidence type="ECO:0000313" key="6">
    <source>
        <dbReference type="Proteomes" id="UP000671960"/>
    </source>
</evidence>
<dbReference type="InterPro" id="IPR008397">
    <property type="entry name" value="Alginate_lyase_dom"/>
</dbReference>
<name>A0ABX7V106_9GAMM</name>
<evidence type="ECO:0000256" key="3">
    <source>
        <dbReference type="SAM" id="SignalP"/>
    </source>
</evidence>
<keyword evidence="2 5" id="KW-0456">Lyase</keyword>
<evidence type="ECO:0000313" key="5">
    <source>
        <dbReference type="EMBL" id="QTF10267.1"/>
    </source>
</evidence>
<dbReference type="EMBL" id="CP050854">
    <property type="protein sequence ID" value="QTF10267.1"/>
    <property type="molecule type" value="Genomic_DNA"/>
</dbReference>
<dbReference type="Pfam" id="PF05426">
    <property type="entry name" value="Alginate_lyase"/>
    <property type="match status" value="1"/>
</dbReference>
<organism evidence="5 6">
    <name type="scientific">Brenneria izadpanahii</name>
    <dbReference type="NCBI Taxonomy" id="2722756"/>
    <lineage>
        <taxon>Bacteria</taxon>
        <taxon>Pseudomonadati</taxon>
        <taxon>Pseudomonadota</taxon>
        <taxon>Gammaproteobacteria</taxon>
        <taxon>Enterobacterales</taxon>
        <taxon>Pectobacteriaceae</taxon>
        <taxon>Brenneria</taxon>
    </lineage>
</organism>
<dbReference type="InterPro" id="IPR008929">
    <property type="entry name" value="Chondroitin_lyas"/>
</dbReference>
<protein>
    <submittedName>
        <fullName evidence="5">Alginate lyase family protein</fullName>
    </submittedName>
</protein>
<keyword evidence="6" id="KW-1185">Reference proteome</keyword>
<sequence length="430" mass="48443">MRLSYLLLFTASLWGGAATISSADETNNPYAFLSQPQLASVKQQLRQNRAKPQTSLAYRQLLAQADRALKITNPSVTQKMSLPSSGSKHDYLSLSAYWWPDPDKADGLPWIRRDGQVNPASKDERTDGERLAAFTAQTQALALAWYFSGRQAYADKAISMIRTWFIDPTTRMNPNLDYAQGVPGIASGRGAGVLDGRYFAVRIVDALIMLRKAPGWTTLDEQQMQQWMREYLRWLQTSKLGKKESAAMNNHGSWYAVQVAGIAWYVGKTDSVKSMAALLRRKMDHQLQADGSQPEELARTRSFHYSYFNLQAMTDMATLASQAGENLWRYQTAQGSSLIAALDFMAPYLDDNRVWPYQTIDRHERQSSVLIPLMLQAERALQTPRYRNEIAQAGFSDLVSGEKQTGLEEPKRGVSMYTRRAIWLLSSAAQ</sequence>